<dbReference type="Proteomes" id="UP001148629">
    <property type="component" value="Unassembled WGS sequence"/>
</dbReference>
<proteinExistence type="predicted"/>
<dbReference type="EMBL" id="JANRMS010001050">
    <property type="protein sequence ID" value="KAJ3531562.1"/>
    <property type="molecule type" value="Genomic_DNA"/>
</dbReference>
<sequence>MDAAKEYEWHVSLPEFHIVNIGKKNDLGNDRKYMTEGNSRMVVVIEVRLEYITKNSPTEAVELMVEEDLGDLPHQLGRPILVDNCPILPDFSANPGSAAERAAFVGPTMPDPVSKRELVNASRRVANMTPSQIQSKRSIDRENQRYFRAKRKTKLEQLQSQVDALTRELENTRRELQGSQAREKNWSETFAALRLLGPGKNVDKGRIEWVEDKPDQTLNEDEAFSQHILGPRHPINTIQL</sequence>
<gene>
    <name evidence="1" type="ORF">NM208_g8820</name>
</gene>
<keyword evidence="2" id="KW-1185">Reference proteome</keyword>
<protein>
    <submittedName>
        <fullName evidence="1">Uncharacterized protein</fullName>
    </submittedName>
</protein>
<organism evidence="1 2">
    <name type="scientific">Fusarium decemcellulare</name>
    <dbReference type="NCBI Taxonomy" id="57161"/>
    <lineage>
        <taxon>Eukaryota</taxon>
        <taxon>Fungi</taxon>
        <taxon>Dikarya</taxon>
        <taxon>Ascomycota</taxon>
        <taxon>Pezizomycotina</taxon>
        <taxon>Sordariomycetes</taxon>
        <taxon>Hypocreomycetidae</taxon>
        <taxon>Hypocreales</taxon>
        <taxon>Nectriaceae</taxon>
        <taxon>Fusarium</taxon>
        <taxon>Fusarium decemcellulare species complex</taxon>
    </lineage>
</organism>
<comment type="caution">
    <text evidence="1">The sequence shown here is derived from an EMBL/GenBank/DDBJ whole genome shotgun (WGS) entry which is preliminary data.</text>
</comment>
<accession>A0ACC1S3T1</accession>
<reference evidence="1" key="1">
    <citation type="submission" date="2022-08" db="EMBL/GenBank/DDBJ databases">
        <title>Genome Sequence of Fusarium decemcellulare.</title>
        <authorList>
            <person name="Buettner E."/>
        </authorList>
    </citation>
    <scope>NUCLEOTIDE SEQUENCE</scope>
    <source>
        <strain evidence="1">Babe19</strain>
    </source>
</reference>
<evidence type="ECO:0000313" key="2">
    <source>
        <dbReference type="Proteomes" id="UP001148629"/>
    </source>
</evidence>
<evidence type="ECO:0000313" key="1">
    <source>
        <dbReference type="EMBL" id="KAJ3531562.1"/>
    </source>
</evidence>
<name>A0ACC1S3T1_9HYPO</name>